<protein>
    <submittedName>
        <fullName evidence="1">Uncharacterized protein</fullName>
    </submittedName>
</protein>
<reference evidence="2" key="1">
    <citation type="journal article" date="2019" name="Int. J. Syst. Evol. Microbiol.">
        <title>The Global Catalogue of Microorganisms (GCM) 10K type strain sequencing project: providing services to taxonomists for standard genome sequencing and annotation.</title>
        <authorList>
            <consortium name="The Broad Institute Genomics Platform"/>
            <consortium name="The Broad Institute Genome Sequencing Center for Infectious Disease"/>
            <person name="Wu L."/>
            <person name="Ma J."/>
        </authorList>
    </citation>
    <scope>NUCLEOTIDE SEQUENCE [LARGE SCALE GENOMIC DNA]</scope>
    <source>
        <strain evidence="2">JCM 10696</strain>
    </source>
</reference>
<dbReference type="EMBL" id="BAAAHH010000032">
    <property type="protein sequence ID" value="GAA0963961.1"/>
    <property type="molecule type" value="Genomic_DNA"/>
</dbReference>
<gene>
    <name evidence="1" type="ORF">GCM10009550_60790</name>
</gene>
<proteinExistence type="predicted"/>
<evidence type="ECO:0000313" key="2">
    <source>
        <dbReference type="Proteomes" id="UP001500665"/>
    </source>
</evidence>
<comment type="caution">
    <text evidence="1">The sequence shown here is derived from an EMBL/GenBank/DDBJ whole genome shotgun (WGS) entry which is preliminary data.</text>
</comment>
<dbReference type="Proteomes" id="UP001500665">
    <property type="component" value="Unassembled WGS sequence"/>
</dbReference>
<name>A0ABP4CDW3_9ACTN</name>
<sequence length="127" mass="13574">MTDVYPFEFAPRYRSLLKALGVRPDNSRVVVGDGLFSARFGRWELTTPLANLASAEVSGPYKAVRAIGTRLSLKDSGLTFGSALNGVCITFREPVRAFGPRAHAALTVTVADPEALAGHLASVIAER</sequence>
<organism evidence="1 2">
    <name type="scientific">Actinocorallia libanotica</name>
    <dbReference type="NCBI Taxonomy" id="46162"/>
    <lineage>
        <taxon>Bacteria</taxon>
        <taxon>Bacillati</taxon>
        <taxon>Actinomycetota</taxon>
        <taxon>Actinomycetes</taxon>
        <taxon>Streptosporangiales</taxon>
        <taxon>Thermomonosporaceae</taxon>
        <taxon>Actinocorallia</taxon>
    </lineage>
</organism>
<evidence type="ECO:0000313" key="1">
    <source>
        <dbReference type="EMBL" id="GAA0963961.1"/>
    </source>
</evidence>
<accession>A0ABP4CDW3</accession>
<keyword evidence="2" id="KW-1185">Reference proteome</keyword>
<dbReference type="RefSeq" id="WP_344244534.1">
    <property type="nucleotide sequence ID" value="NZ_BAAAHH010000032.1"/>
</dbReference>